<comment type="caution">
    <text evidence="1">The sequence shown here is derived from an EMBL/GenBank/DDBJ whole genome shotgun (WGS) entry which is preliminary data.</text>
</comment>
<organism evidence="1 2">
    <name type="scientific">Arundinibacter roseus</name>
    <dbReference type="NCBI Taxonomy" id="2070510"/>
    <lineage>
        <taxon>Bacteria</taxon>
        <taxon>Pseudomonadati</taxon>
        <taxon>Bacteroidota</taxon>
        <taxon>Cytophagia</taxon>
        <taxon>Cytophagales</taxon>
        <taxon>Spirosomataceae</taxon>
        <taxon>Arundinibacter</taxon>
    </lineage>
</organism>
<keyword evidence="2" id="KW-1185">Reference proteome</keyword>
<evidence type="ECO:0000313" key="1">
    <source>
        <dbReference type="EMBL" id="TDB65270.1"/>
    </source>
</evidence>
<dbReference type="RefSeq" id="WP_132117578.1">
    <property type="nucleotide sequence ID" value="NZ_SMJU01000006.1"/>
</dbReference>
<evidence type="ECO:0000313" key="2">
    <source>
        <dbReference type="Proteomes" id="UP000295706"/>
    </source>
</evidence>
<proteinExistence type="predicted"/>
<protein>
    <submittedName>
        <fullName evidence="1">Uncharacterized protein</fullName>
    </submittedName>
</protein>
<dbReference type="EMBL" id="SMJU01000006">
    <property type="protein sequence ID" value="TDB65270.1"/>
    <property type="molecule type" value="Genomic_DNA"/>
</dbReference>
<dbReference type="Proteomes" id="UP000295706">
    <property type="component" value="Unassembled WGS sequence"/>
</dbReference>
<gene>
    <name evidence="1" type="ORF">EZE20_11235</name>
</gene>
<reference evidence="1 2" key="1">
    <citation type="submission" date="2019-02" db="EMBL/GenBank/DDBJ databases">
        <title>Arundinibacter roseus gen. nov., sp. nov., a new member of the family Cytophagaceae.</title>
        <authorList>
            <person name="Szuroczki S."/>
            <person name="Khayer B."/>
            <person name="Sproer C."/>
            <person name="Toumi M."/>
            <person name="Szabo A."/>
            <person name="Felfoldi T."/>
            <person name="Schumann P."/>
            <person name="Toth E."/>
        </authorList>
    </citation>
    <scope>NUCLEOTIDE SEQUENCE [LARGE SCALE GENOMIC DNA]</scope>
    <source>
        <strain evidence="1 2">DMA-k-7a</strain>
    </source>
</reference>
<sequence length="262" mass="31064">MSNFENSKEEIQQFPEWIKTLLGSFERKLNQILIDDNQAINLLLSSYLSVFKSEIHNSQMVYKDTYLQKLHIAERIQKVEKDQLLLLKGIQQSKSTQRKIEQEIKNLTGNVSENMILLKAEKLHEVLNELMYDFYEGFRIEMSNPKQAPKIKNKISFFLILCFLGKLNFVNEFKIDGSRDEETIEMLRNAAIWAMKKFNYETNLDSLETYLSDVRPKFYRNIPNATEVVSYHFPERIEEIKRIETELKLKYESTNTDKKIKL</sequence>
<name>A0A4R4KBS0_9BACT</name>
<accession>A0A4R4KBS0</accession>
<dbReference type="AlphaFoldDB" id="A0A4R4KBS0"/>